<dbReference type="InterPro" id="IPR047506">
    <property type="entry name" value="UBR7-like_UBR-box"/>
</dbReference>
<keyword evidence="7" id="KW-1185">Reference proteome</keyword>
<feature type="region of interest" description="Disordered" evidence="5">
    <location>
        <begin position="340"/>
        <end position="359"/>
    </location>
</feature>
<dbReference type="PANTHER" id="PTHR13513">
    <property type="entry name" value="E3 UBIQUITIN-PROTEIN LIGASE UBR7"/>
    <property type="match status" value="1"/>
</dbReference>
<evidence type="ECO:0000256" key="1">
    <source>
        <dbReference type="ARBA" id="ARBA00022723"/>
    </source>
</evidence>
<feature type="compositionally biased region" description="Basic and acidic residues" evidence="5">
    <location>
        <begin position="254"/>
        <end position="291"/>
    </location>
</feature>
<feature type="region of interest" description="Disordered" evidence="5">
    <location>
        <begin position="250"/>
        <end position="335"/>
    </location>
</feature>
<dbReference type="Gene3D" id="3.30.40.10">
    <property type="entry name" value="Zinc/RING finger domain, C3HC4 (zinc finger)"/>
    <property type="match status" value="1"/>
</dbReference>
<feature type="region of interest" description="Disordered" evidence="5">
    <location>
        <begin position="372"/>
        <end position="404"/>
    </location>
</feature>
<evidence type="ECO:0000313" key="7">
    <source>
        <dbReference type="Proteomes" id="UP000695022"/>
    </source>
</evidence>
<evidence type="ECO:0000256" key="3">
    <source>
        <dbReference type="ARBA" id="ARBA00022833"/>
    </source>
</evidence>
<dbReference type="SUPFAM" id="SSF57903">
    <property type="entry name" value="FYVE/PHD zinc finger"/>
    <property type="match status" value="1"/>
</dbReference>
<evidence type="ECO:0000256" key="2">
    <source>
        <dbReference type="ARBA" id="ARBA00022771"/>
    </source>
</evidence>
<dbReference type="CDD" id="cd19677">
    <property type="entry name" value="UBR-box_UBR7"/>
    <property type="match status" value="1"/>
</dbReference>
<dbReference type="RefSeq" id="XP_014681597.1">
    <property type="nucleotide sequence ID" value="XM_014826111.1"/>
</dbReference>
<evidence type="ECO:0000256" key="4">
    <source>
        <dbReference type="PROSITE-ProRule" id="PRU00508"/>
    </source>
</evidence>
<dbReference type="InterPro" id="IPR040204">
    <property type="entry name" value="UBR7"/>
</dbReference>
<keyword evidence="2" id="KW-0863">Zinc-finger</keyword>
<feature type="domain" description="UBR-type" evidence="6">
    <location>
        <begin position="46"/>
        <end position="119"/>
    </location>
</feature>
<sequence length="547" mass="59078">MQSSEVLESSDAAEEEEVPVSMVDVLEEEQELEADASAVLGGSDARNCTYDEHAYVKRQALYACGTCVTPDMSPAGICLACSLECHDGHDLYELYTKRNFRCDCGNGRFPTLRCRLFPDKAAANPGNRYGHNFRGVYCVCERPYPDPDDAVDDEMIQCVVCEDWHHGRHLGEAVVPDGGAFAEMVCGACMDCFAFLRAYASRFACADTDDSAPVDVESHDTTAAAATAEVTAEAAAEAAVEAVAEAAVGVAAAESKKNERKTIEGLREEEKPPAEADEGRDAHESDVESHDTATAVAAGEAAEESEGRKTTEGLREEEKPPGEAGDEKCWRPDLSKPDACSVEAVGDAGPDSEASATQVKFEASATQVKFEASAATAGDEGLSETAGKTEQPAVETSSTEVPAGTCRLKALTEDKVEPQSGATFWPEGWREKLCRCDSCCHLYDELDVAFLLDEADTITEYERRGKGGSNGASQYEQGMAALSSMNRIQQVEMIRGYDDMKSELTDYLKRFADTGKVVQADDIRAFFGEMQGRKRQKLASGITHFCR</sequence>
<keyword evidence="1" id="KW-0479">Metal-binding</keyword>
<evidence type="ECO:0000259" key="6">
    <source>
        <dbReference type="PROSITE" id="PS51157"/>
    </source>
</evidence>
<dbReference type="Proteomes" id="UP000695022">
    <property type="component" value="Unplaced"/>
</dbReference>
<dbReference type="PROSITE" id="PS51157">
    <property type="entry name" value="ZF_UBR"/>
    <property type="match status" value="1"/>
</dbReference>
<name>A0ABM1FAX6_PRICU</name>
<feature type="zinc finger region" description="UBR-type" evidence="4">
    <location>
        <begin position="46"/>
        <end position="119"/>
    </location>
</feature>
<organism evidence="7 8">
    <name type="scientific">Priapulus caudatus</name>
    <name type="common">Priapulid worm</name>
    <dbReference type="NCBI Taxonomy" id="37621"/>
    <lineage>
        <taxon>Eukaryota</taxon>
        <taxon>Metazoa</taxon>
        <taxon>Ecdysozoa</taxon>
        <taxon>Scalidophora</taxon>
        <taxon>Priapulida</taxon>
        <taxon>Priapulimorpha</taxon>
        <taxon>Priapulimorphida</taxon>
        <taxon>Priapulidae</taxon>
        <taxon>Priapulus</taxon>
    </lineage>
</organism>
<dbReference type="Pfam" id="PF02207">
    <property type="entry name" value="zf-UBR"/>
    <property type="match status" value="1"/>
</dbReference>
<dbReference type="InterPro" id="IPR013083">
    <property type="entry name" value="Znf_RING/FYVE/PHD"/>
</dbReference>
<accession>A0ABM1FAX6</accession>
<reference evidence="8" key="1">
    <citation type="submission" date="2025-08" db="UniProtKB">
        <authorList>
            <consortium name="RefSeq"/>
        </authorList>
    </citation>
    <scope>IDENTIFICATION</scope>
</reference>
<dbReference type="SMART" id="SM00396">
    <property type="entry name" value="ZnF_UBR1"/>
    <property type="match status" value="1"/>
</dbReference>
<dbReference type="CDD" id="cd15542">
    <property type="entry name" value="PHD_UBR7"/>
    <property type="match status" value="1"/>
</dbReference>
<dbReference type="GeneID" id="106821349"/>
<dbReference type="InterPro" id="IPR003126">
    <property type="entry name" value="Znf_UBR"/>
</dbReference>
<protein>
    <submittedName>
        <fullName evidence="8">E3 ubiquitin-protein ligase UBR7</fullName>
    </submittedName>
</protein>
<dbReference type="PANTHER" id="PTHR13513:SF9">
    <property type="entry name" value="E3 UBIQUITIN-PROTEIN LIGASE UBR7-RELATED"/>
    <property type="match status" value="1"/>
</dbReference>
<gene>
    <name evidence="8" type="primary">LOC106821349</name>
</gene>
<evidence type="ECO:0000313" key="8">
    <source>
        <dbReference type="RefSeq" id="XP_014681597.1"/>
    </source>
</evidence>
<feature type="compositionally biased region" description="Basic and acidic residues" evidence="5">
    <location>
        <begin position="305"/>
        <end position="335"/>
    </location>
</feature>
<keyword evidence="3" id="KW-0862">Zinc</keyword>
<evidence type="ECO:0000256" key="5">
    <source>
        <dbReference type="SAM" id="MobiDB-lite"/>
    </source>
</evidence>
<dbReference type="InterPro" id="IPR011011">
    <property type="entry name" value="Znf_FYVE_PHD"/>
</dbReference>
<proteinExistence type="predicted"/>